<sequence length="157" mass="17504">MAVGLESTLAPLRDSALSAPQTAEWWAFPTRFRSKHPPSAFFSALTFSDNNIRASLQRPRHANPHHCPNTHKDKNMNPSRKPATNEPPTAFATVTASNHLRTKTSRFKPTNRFEQRVRNGKAPPNNEPPSAPTPPNLCRRTTASNWLTATKVETLSQ</sequence>
<gene>
    <name evidence="2" type="primary">Vigan.01G404900</name>
    <name evidence="2" type="ORF">VIGAN_01404900</name>
</gene>
<dbReference type="EMBL" id="AP015034">
    <property type="protein sequence ID" value="BAT76090.1"/>
    <property type="molecule type" value="Genomic_DNA"/>
</dbReference>
<accession>A0A0S3R6H1</accession>
<dbReference type="Proteomes" id="UP000291084">
    <property type="component" value="Chromosome 1"/>
</dbReference>
<feature type="region of interest" description="Disordered" evidence="1">
    <location>
        <begin position="58"/>
        <end position="142"/>
    </location>
</feature>
<proteinExistence type="predicted"/>
<evidence type="ECO:0000256" key="1">
    <source>
        <dbReference type="SAM" id="MobiDB-lite"/>
    </source>
</evidence>
<reference evidence="2 3" key="1">
    <citation type="journal article" date="2015" name="Sci. Rep.">
        <title>The power of single molecule real-time sequencing technology in the de novo assembly of a eukaryotic genome.</title>
        <authorList>
            <person name="Sakai H."/>
            <person name="Naito K."/>
            <person name="Ogiso-Tanaka E."/>
            <person name="Takahashi Y."/>
            <person name="Iseki K."/>
            <person name="Muto C."/>
            <person name="Satou K."/>
            <person name="Teruya K."/>
            <person name="Shiroma A."/>
            <person name="Shimoji M."/>
            <person name="Hirano T."/>
            <person name="Itoh T."/>
            <person name="Kaga A."/>
            <person name="Tomooka N."/>
        </authorList>
    </citation>
    <scope>NUCLEOTIDE SEQUENCE [LARGE SCALE GENOMIC DNA]</scope>
    <source>
        <strain evidence="3">cv. Shumari</strain>
    </source>
</reference>
<name>A0A0S3R6H1_PHAAN</name>
<keyword evidence="3" id="KW-1185">Reference proteome</keyword>
<evidence type="ECO:0000313" key="2">
    <source>
        <dbReference type="EMBL" id="BAT76090.1"/>
    </source>
</evidence>
<feature type="compositionally biased region" description="Pro residues" evidence="1">
    <location>
        <begin position="125"/>
        <end position="135"/>
    </location>
</feature>
<organism evidence="2 3">
    <name type="scientific">Vigna angularis var. angularis</name>
    <dbReference type="NCBI Taxonomy" id="157739"/>
    <lineage>
        <taxon>Eukaryota</taxon>
        <taxon>Viridiplantae</taxon>
        <taxon>Streptophyta</taxon>
        <taxon>Embryophyta</taxon>
        <taxon>Tracheophyta</taxon>
        <taxon>Spermatophyta</taxon>
        <taxon>Magnoliopsida</taxon>
        <taxon>eudicotyledons</taxon>
        <taxon>Gunneridae</taxon>
        <taxon>Pentapetalae</taxon>
        <taxon>rosids</taxon>
        <taxon>fabids</taxon>
        <taxon>Fabales</taxon>
        <taxon>Fabaceae</taxon>
        <taxon>Papilionoideae</taxon>
        <taxon>50 kb inversion clade</taxon>
        <taxon>NPAAA clade</taxon>
        <taxon>indigoferoid/millettioid clade</taxon>
        <taxon>Phaseoleae</taxon>
        <taxon>Vigna</taxon>
    </lineage>
</organism>
<protein>
    <submittedName>
        <fullName evidence="2">Uncharacterized protein</fullName>
    </submittedName>
</protein>
<evidence type="ECO:0000313" key="3">
    <source>
        <dbReference type="Proteomes" id="UP000291084"/>
    </source>
</evidence>
<dbReference type="AlphaFoldDB" id="A0A0S3R6H1"/>